<reference evidence="2 3" key="1">
    <citation type="submission" date="2020-10" db="EMBL/GenBank/DDBJ databases">
        <title>Phylogeny of dyella-like bacteria.</title>
        <authorList>
            <person name="Fu J."/>
        </authorList>
    </citation>
    <scope>NUCLEOTIDE SEQUENCE [LARGE SCALE GENOMIC DNA]</scope>
    <source>
        <strain evidence="2 3">DKC-1</strain>
    </source>
</reference>
<comment type="caution">
    <text evidence="2">The sequence shown here is derived from an EMBL/GenBank/DDBJ whole genome shotgun (WGS) entry which is preliminary data.</text>
</comment>
<evidence type="ECO:0000313" key="2">
    <source>
        <dbReference type="EMBL" id="MFK2931123.1"/>
    </source>
</evidence>
<dbReference type="InterPro" id="IPR016047">
    <property type="entry name" value="M23ase_b-sheet_dom"/>
</dbReference>
<dbReference type="CDD" id="cd12797">
    <property type="entry name" value="M23_peptidase"/>
    <property type="match status" value="1"/>
</dbReference>
<organism evidence="2 3">
    <name type="scientific">Dyella agri</name>
    <dbReference type="NCBI Taxonomy" id="1926869"/>
    <lineage>
        <taxon>Bacteria</taxon>
        <taxon>Pseudomonadati</taxon>
        <taxon>Pseudomonadota</taxon>
        <taxon>Gammaproteobacteria</taxon>
        <taxon>Lysobacterales</taxon>
        <taxon>Rhodanobacteraceae</taxon>
        <taxon>Dyella</taxon>
    </lineage>
</organism>
<dbReference type="Pfam" id="PF01551">
    <property type="entry name" value="Peptidase_M23"/>
    <property type="match status" value="1"/>
</dbReference>
<accession>A0ABW8KJQ5</accession>
<dbReference type="InterPro" id="IPR011055">
    <property type="entry name" value="Dup_hybrid_motif"/>
</dbReference>
<feature type="domain" description="M23ase beta-sheet core" evidence="1">
    <location>
        <begin position="195"/>
        <end position="285"/>
    </location>
</feature>
<name>A0ABW8KJQ5_9GAMM</name>
<sequence length="347" mass="37023">MLDAPHAVDTDTGTQVFQELHLANFAAVPLRLSRVDVVDAGNGHVLAIFAGEVLRQRFALIGVPAAVRDPVVPPGRHGVVYIEWTLQGSHPRVIEHMVTYTVPPDTAAIGLWGARTAVSYASGVALGPPLRGGPWVAVHGAGWANGHRRVFNTVDGAARIPGRFAVDWVRVDDAGHLARGDRNLPRNWLGYGAGVLAVADATVAAVRDGMTEAASVSGNPKHSLAEDAGNYVAIRLDDGRYAFYEHLRPGSIAVRPGQRVHRGEVLGALGFTGASTGPHLHFHIAGGPSPTGAEGLPFAFDAFDLLGRYEDLSQLDKAGWTPRRADEAGRRLDEWPAENAVVRFPDQ</sequence>
<dbReference type="Proteomes" id="UP001620397">
    <property type="component" value="Unassembled WGS sequence"/>
</dbReference>
<dbReference type="Gene3D" id="2.70.70.10">
    <property type="entry name" value="Glucose Permease (Domain IIA)"/>
    <property type="match status" value="1"/>
</dbReference>
<keyword evidence="3" id="KW-1185">Reference proteome</keyword>
<protein>
    <submittedName>
        <fullName evidence="2">M23 family metallopeptidase</fullName>
    </submittedName>
</protein>
<dbReference type="RefSeq" id="WP_404538935.1">
    <property type="nucleotide sequence ID" value="NZ_JADIKL010000004.1"/>
</dbReference>
<evidence type="ECO:0000259" key="1">
    <source>
        <dbReference type="Pfam" id="PF01551"/>
    </source>
</evidence>
<proteinExistence type="predicted"/>
<gene>
    <name evidence="2" type="ORF">ISP14_09990</name>
</gene>
<dbReference type="InterPro" id="IPR050570">
    <property type="entry name" value="Cell_wall_metabolism_enzyme"/>
</dbReference>
<dbReference type="PANTHER" id="PTHR21666">
    <property type="entry name" value="PEPTIDASE-RELATED"/>
    <property type="match status" value="1"/>
</dbReference>
<dbReference type="PANTHER" id="PTHR21666:SF270">
    <property type="entry name" value="MUREIN HYDROLASE ACTIVATOR ENVC"/>
    <property type="match status" value="1"/>
</dbReference>
<dbReference type="EMBL" id="JADIKL010000004">
    <property type="protein sequence ID" value="MFK2931123.1"/>
    <property type="molecule type" value="Genomic_DNA"/>
</dbReference>
<dbReference type="SUPFAM" id="SSF51261">
    <property type="entry name" value="Duplicated hybrid motif"/>
    <property type="match status" value="1"/>
</dbReference>
<evidence type="ECO:0000313" key="3">
    <source>
        <dbReference type="Proteomes" id="UP001620397"/>
    </source>
</evidence>